<feature type="domain" description="POTRA" evidence="10">
    <location>
        <begin position="124"/>
        <end position="192"/>
    </location>
</feature>
<comment type="caution">
    <text evidence="11">The sequence shown here is derived from an EMBL/GenBank/DDBJ whole genome shotgun (WGS) entry which is preliminary data.</text>
</comment>
<comment type="function">
    <text evidence="9">Essential cell division protein.</text>
</comment>
<keyword evidence="7 9" id="KW-0472">Membrane</keyword>
<keyword evidence="4 9" id="KW-0132">Cell division</keyword>
<reference evidence="11 12" key="1">
    <citation type="journal article" date="2014" name="Int. J. Syst. Evol. Microbiol.">
        <title>Complete genome sequence of Corynebacterium casei LMG S-19264T (=DSM 44701T), isolated from a smear-ripened cheese.</title>
        <authorList>
            <consortium name="US DOE Joint Genome Institute (JGI-PGF)"/>
            <person name="Walter F."/>
            <person name="Albersmeier A."/>
            <person name="Kalinowski J."/>
            <person name="Ruckert C."/>
        </authorList>
    </citation>
    <scope>NUCLEOTIDE SEQUENCE [LARGE SCALE GENOMIC DNA]</scope>
    <source>
        <strain evidence="11 12">CGMCC 1.15896</strain>
    </source>
</reference>
<feature type="transmembrane region" description="Helical" evidence="9">
    <location>
        <begin position="80"/>
        <end position="100"/>
    </location>
</feature>
<organism evidence="11 12">
    <name type="scientific">Pelagibacterium lentulum</name>
    <dbReference type="NCBI Taxonomy" id="2029865"/>
    <lineage>
        <taxon>Bacteria</taxon>
        <taxon>Pseudomonadati</taxon>
        <taxon>Pseudomonadota</taxon>
        <taxon>Alphaproteobacteria</taxon>
        <taxon>Hyphomicrobiales</taxon>
        <taxon>Devosiaceae</taxon>
        <taxon>Pelagibacterium</taxon>
    </lineage>
</organism>
<evidence type="ECO:0000256" key="4">
    <source>
        <dbReference type="ARBA" id="ARBA00022618"/>
    </source>
</evidence>
<keyword evidence="8 9" id="KW-0131">Cell cycle</keyword>
<evidence type="ECO:0000256" key="6">
    <source>
        <dbReference type="ARBA" id="ARBA00022989"/>
    </source>
</evidence>
<dbReference type="InterPro" id="IPR005548">
    <property type="entry name" value="Cell_div_FtsQ/DivIB_C"/>
</dbReference>
<dbReference type="Gene3D" id="3.40.50.11690">
    <property type="entry name" value="Cell division protein FtsQ/DivIB"/>
    <property type="match status" value="1"/>
</dbReference>
<comment type="subcellular location">
    <subcellularLocation>
        <location evidence="9">Cell inner membrane</location>
        <topology evidence="9">Single-pass type II membrane protein</topology>
    </subcellularLocation>
    <subcellularLocation>
        <location evidence="1">Membrane</location>
    </subcellularLocation>
    <text evidence="9">Localizes to the division septum.</text>
</comment>
<dbReference type="RefSeq" id="WP_127073944.1">
    <property type="nucleotide sequence ID" value="NZ_BMKB01000002.1"/>
</dbReference>
<evidence type="ECO:0000256" key="7">
    <source>
        <dbReference type="ARBA" id="ARBA00023136"/>
    </source>
</evidence>
<keyword evidence="6 9" id="KW-1133">Transmembrane helix</keyword>
<dbReference type="InterPro" id="IPR045335">
    <property type="entry name" value="FtsQ_C_sf"/>
</dbReference>
<dbReference type="PANTHER" id="PTHR35851:SF1">
    <property type="entry name" value="CELL DIVISION PROTEIN FTSQ"/>
    <property type="match status" value="1"/>
</dbReference>
<keyword evidence="2 9" id="KW-1003">Cell membrane</keyword>
<proteinExistence type="inferred from homology"/>
<name>A0A916VWI2_9HYPH</name>
<dbReference type="GO" id="GO:0043093">
    <property type="term" value="P:FtsZ-dependent cytokinesis"/>
    <property type="evidence" value="ECO:0007669"/>
    <property type="project" value="UniProtKB-UniRule"/>
</dbReference>
<dbReference type="Gene3D" id="3.10.20.310">
    <property type="entry name" value="membrane protein fhac"/>
    <property type="match status" value="1"/>
</dbReference>
<comment type="similarity">
    <text evidence="9">Belongs to the FtsQ/DivIB family. FtsQ subfamily.</text>
</comment>
<keyword evidence="5 9" id="KW-0812">Transmembrane</keyword>
<dbReference type="Proteomes" id="UP000596977">
    <property type="component" value="Unassembled WGS sequence"/>
</dbReference>
<keyword evidence="3 9" id="KW-0997">Cell inner membrane</keyword>
<evidence type="ECO:0000313" key="11">
    <source>
        <dbReference type="EMBL" id="GGA46733.1"/>
    </source>
</evidence>
<dbReference type="AlphaFoldDB" id="A0A916VWI2"/>
<dbReference type="GO" id="GO:0005886">
    <property type="term" value="C:plasma membrane"/>
    <property type="evidence" value="ECO:0007669"/>
    <property type="project" value="UniProtKB-SubCell"/>
</dbReference>
<evidence type="ECO:0000256" key="1">
    <source>
        <dbReference type="ARBA" id="ARBA00004370"/>
    </source>
</evidence>
<dbReference type="HAMAP" id="MF_00911">
    <property type="entry name" value="FtsQ_subfam"/>
    <property type="match status" value="1"/>
</dbReference>
<dbReference type="OrthoDB" id="9783091at2"/>
<evidence type="ECO:0000259" key="10">
    <source>
        <dbReference type="PROSITE" id="PS51779"/>
    </source>
</evidence>
<dbReference type="PROSITE" id="PS51779">
    <property type="entry name" value="POTRA"/>
    <property type="match status" value="1"/>
</dbReference>
<dbReference type="InterPro" id="IPR013685">
    <property type="entry name" value="POTRA_FtsQ_type"/>
</dbReference>
<evidence type="ECO:0000256" key="2">
    <source>
        <dbReference type="ARBA" id="ARBA00022475"/>
    </source>
</evidence>
<gene>
    <name evidence="9" type="primary">ftsQ</name>
    <name evidence="11" type="ORF">GCM10011499_15620</name>
</gene>
<dbReference type="PANTHER" id="PTHR35851">
    <property type="entry name" value="CELL DIVISION PROTEIN FTSQ"/>
    <property type="match status" value="1"/>
</dbReference>
<protein>
    <recommendedName>
        <fullName evidence="9">Cell division protein FtsQ</fullName>
    </recommendedName>
</protein>
<evidence type="ECO:0000256" key="3">
    <source>
        <dbReference type="ARBA" id="ARBA00022519"/>
    </source>
</evidence>
<evidence type="ECO:0000256" key="8">
    <source>
        <dbReference type="ARBA" id="ARBA00023306"/>
    </source>
</evidence>
<keyword evidence="12" id="KW-1185">Reference proteome</keyword>
<dbReference type="GO" id="GO:0090529">
    <property type="term" value="P:cell septum assembly"/>
    <property type="evidence" value="ECO:0007669"/>
    <property type="project" value="InterPro"/>
</dbReference>
<dbReference type="InterPro" id="IPR026579">
    <property type="entry name" value="FtsQ"/>
</dbReference>
<evidence type="ECO:0000256" key="9">
    <source>
        <dbReference type="HAMAP-Rule" id="MF_00911"/>
    </source>
</evidence>
<evidence type="ECO:0000313" key="12">
    <source>
        <dbReference type="Proteomes" id="UP000596977"/>
    </source>
</evidence>
<sequence>MQQIRREFVADAAPVAEPPLFADKPSLRTIRPAIKPVPPLAPVKSERRQLAKRANLPVTTRRRRGVLVGFGHFWVLHRVVTLRAMLVALLLAVGVGCYVIREDIRTVALITADIVSGGAAEAGFGVAQIEITGQALTREADVIYALALDDFSTTLAFDAEAARLRIEEIPSVETATIRKIYPDSIVVTIQEKVPVARWRIDGATMLIDAAGRPIAPASFENGDLMLVIGEGAGDDAIAMINLMERFPALADDLAALSRIGDRRWDMIFYTGLRVQLPENGVVSALERLNTLHRDHQLLDRDLDLIDMRVPQYLAVRPTQRDES</sequence>
<dbReference type="Pfam" id="PF08478">
    <property type="entry name" value="POTRA_1"/>
    <property type="match status" value="1"/>
</dbReference>
<dbReference type="EMBL" id="BMKB01000002">
    <property type="protein sequence ID" value="GGA46733.1"/>
    <property type="molecule type" value="Genomic_DNA"/>
</dbReference>
<dbReference type="InterPro" id="IPR034746">
    <property type="entry name" value="POTRA"/>
</dbReference>
<accession>A0A916VWI2</accession>
<dbReference type="Pfam" id="PF03799">
    <property type="entry name" value="FtsQ_DivIB_C"/>
    <property type="match status" value="1"/>
</dbReference>
<dbReference type="GO" id="GO:0032153">
    <property type="term" value="C:cell division site"/>
    <property type="evidence" value="ECO:0007669"/>
    <property type="project" value="UniProtKB-UniRule"/>
</dbReference>
<evidence type="ECO:0000256" key="5">
    <source>
        <dbReference type="ARBA" id="ARBA00022692"/>
    </source>
</evidence>